<keyword evidence="4" id="KW-1185">Reference proteome</keyword>
<accession>A0A444ZV11</accession>
<evidence type="ECO:0000256" key="1">
    <source>
        <dbReference type="SAM" id="MobiDB-lite"/>
    </source>
</evidence>
<dbReference type="AlphaFoldDB" id="A0A444ZV11"/>
<evidence type="ECO:0000259" key="2">
    <source>
        <dbReference type="Pfam" id="PF23310"/>
    </source>
</evidence>
<reference evidence="3 4" key="1">
    <citation type="submission" date="2019-01" db="EMBL/GenBank/DDBJ databases">
        <title>Sequencing of cultivated peanut Arachis hypogaea provides insights into genome evolution and oil improvement.</title>
        <authorList>
            <person name="Chen X."/>
        </authorList>
    </citation>
    <scope>NUCLEOTIDE SEQUENCE [LARGE SCALE GENOMIC DNA]</scope>
    <source>
        <strain evidence="4">cv. Fuhuasheng</strain>
        <tissue evidence="3">Leaves</tissue>
    </source>
</reference>
<dbReference type="CDD" id="cd09917">
    <property type="entry name" value="F-box_SF"/>
    <property type="match status" value="1"/>
</dbReference>
<feature type="compositionally biased region" description="Basic residues" evidence="1">
    <location>
        <begin position="11"/>
        <end position="21"/>
    </location>
</feature>
<dbReference type="InterPro" id="IPR036047">
    <property type="entry name" value="F-box-like_dom_sf"/>
</dbReference>
<name>A0A444ZV11_ARAHY</name>
<evidence type="ECO:0000313" key="4">
    <source>
        <dbReference type="Proteomes" id="UP000289738"/>
    </source>
</evidence>
<protein>
    <recommendedName>
        <fullName evidence="2">At2g35280-like TPR domain-containing protein</fullName>
    </recommendedName>
</protein>
<dbReference type="Pfam" id="PF23310">
    <property type="entry name" value="TPR_27"/>
    <property type="match status" value="2"/>
</dbReference>
<dbReference type="InterPro" id="IPR040338">
    <property type="entry name" value="At1g67623-like"/>
</dbReference>
<feature type="domain" description="At2g35280-like TPR" evidence="2">
    <location>
        <begin position="95"/>
        <end position="192"/>
    </location>
</feature>
<dbReference type="PANTHER" id="PTHR33784:SF10">
    <property type="entry name" value="F-BOX PROTEIN"/>
    <property type="match status" value="1"/>
</dbReference>
<organism evidence="3 4">
    <name type="scientific">Arachis hypogaea</name>
    <name type="common">Peanut</name>
    <dbReference type="NCBI Taxonomy" id="3818"/>
    <lineage>
        <taxon>Eukaryota</taxon>
        <taxon>Viridiplantae</taxon>
        <taxon>Streptophyta</taxon>
        <taxon>Embryophyta</taxon>
        <taxon>Tracheophyta</taxon>
        <taxon>Spermatophyta</taxon>
        <taxon>Magnoliopsida</taxon>
        <taxon>eudicotyledons</taxon>
        <taxon>Gunneridae</taxon>
        <taxon>Pentapetalae</taxon>
        <taxon>rosids</taxon>
        <taxon>fabids</taxon>
        <taxon>Fabales</taxon>
        <taxon>Fabaceae</taxon>
        <taxon>Papilionoideae</taxon>
        <taxon>50 kb inversion clade</taxon>
        <taxon>dalbergioids sensu lato</taxon>
        <taxon>Dalbergieae</taxon>
        <taxon>Pterocarpus clade</taxon>
        <taxon>Arachis</taxon>
    </lineage>
</organism>
<gene>
    <name evidence="3" type="ORF">Ahy_B03g062701</name>
</gene>
<dbReference type="EMBL" id="SDMP01000013">
    <property type="protein sequence ID" value="RYR18075.1"/>
    <property type="molecule type" value="Genomic_DNA"/>
</dbReference>
<dbReference type="Proteomes" id="UP000289738">
    <property type="component" value="Chromosome B03"/>
</dbReference>
<comment type="caution">
    <text evidence="3">The sequence shown here is derived from an EMBL/GenBank/DDBJ whole genome shotgun (WGS) entry which is preliminary data.</text>
</comment>
<dbReference type="SUPFAM" id="SSF81383">
    <property type="entry name" value="F-box domain"/>
    <property type="match status" value="1"/>
</dbReference>
<dbReference type="InterPro" id="IPR057136">
    <property type="entry name" value="At2g35280_TPR_dom"/>
</dbReference>
<proteinExistence type="predicted"/>
<dbReference type="STRING" id="3818.A0A444ZV11"/>
<evidence type="ECO:0000313" key="3">
    <source>
        <dbReference type="EMBL" id="RYR18075.1"/>
    </source>
</evidence>
<dbReference type="PANTHER" id="PTHR33784">
    <property type="entry name" value="OS05G0482100 PROTEIN"/>
    <property type="match status" value="1"/>
</dbReference>
<feature type="region of interest" description="Disordered" evidence="1">
    <location>
        <begin position="1"/>
        <end position="21"/>
    </location>
</feature>
<sequence>MKFCATSEKGRRGKKAGYGRTKGKGKVVTPLVCPLTLLPREIWERIAARVASASIHDLFNMQATCKAFLDAARSPPVYKVASMAEIPVVFGYDMEDRPEDVFLFKSERAGNPAAIFRIGMREFFWMGRRVGGCDTLLEAADAGDVQARYMCAMLLLMPGVGDEADVGRRVEMFANVMAAGKIELCKELFRQLFANPQIGVHPSDPGKPIVCRSSVCPTRGTTGAANDSSSVSCVQCLAEFESSILFIISDNHSTKFLQMAGSPEKDTKKVDVSVQHECLLNLLPREIWSIIATKVASSSIEDLFDMQATCKVFLSAARSYAVYKHATMSYKSLAWFLGNHDGPERRFIDRCLEVGNVDAIVRHGFAEYLRFGRRDKGMELLARASTDGSIEVGYLSSILLMFDHEDEEDMVRGVQMMVGFINSGQLESYTNFLTDVCKDNKVILNKLLARI</sequence>
<feature type="domain" description="At2g35280-like TPR" evidence="2">
    <location>
        <begin position="333"/>
        <end position="422"/>
    </location>
</feature>